<accession>A0A3M0AES8</accession>
<evidence type="ECO:0000313" key="2">
    <source>
        <dbReference type="EMBL" id="RMA80955.1"/>
    </source>
</evidence>
<comment type="caution">
    <text evidence="2">The sequence shown here is derived from an EMBL/GenBank/DDBJ whole genome shotgun (WGS) entry which is preliminary data.</text>
</comment>
<dbReference type="SUPFAM" id="SSF55729">
    <property type="entry name" value="Acyl-CoA N-acyltransferases (Nat)"/>
    <property type="match status" value="1"/>
</dbReference>
<evidence type="ECO:0000313" key="3">
    <source>
        <dbReference type="Proteomes" id="UP000267187"/>
    </source>
</evidence>
<dbReference type="RefSeq" id="WP_121876127.1">
    <property type="nucleotide sequence ID" value="NZ_REFJ01000002.1"/>
</dbReference>
<feature type="domain" description="N-acetyltransferase" evidence="1">
    <location>
        <begin position="3"/>
        <end position="154"/>
    </location>
</feature>
<dbReference type="GO" id="GO:0016747">
    <property type="term" value="F:acyltransferase activity, transferring groups other than amino-acyl groups"/>
    <property type="evidence" value="ECO:0007669"/>
    <property type="project" value="InterPro"/>
</dbReference>
<protein>
    <submittedName>
        <fullName evidence="2">Putative acetyltransferase</fullName>
    </submittedName>
</protein>
<evidence type="ECO:0000259" key="1">
    <source>
        <dbReference type="PROSITE" id="PS51186"/>
    </source>
</evidence>
<reference evidence="2 3" key="1">
    <citation type="submission" date="2018-10" db="EMBL/GenBank/DDBJ databases">
        <title>Genomic Encyclopedia of Type Strains, Phase IV (KMG-IV): sequencing the most valuable type-strain genomes for metagenomic binning, comparative biology and taxonomic classification.</title>
        <authorList>
            <person name="Goeker M."/>
        </authorList>
    </citation>
    <scope>NUCLEOTIDE SEQUENCE [LARGE SCALE GENOMIC DNA]</scope>
    <source>
        <strain evidence="2 3">DSM 25080</strain>
    </source>
</reference>
<proteinExistence type="predicted"/>
<dbReference type="PANTHER" id="PTHR43617">
    <property type="entry name" value="L-AMINO ACID N-ACETYLTRANSFERASE"/>
    <property type="match status" value="1"/>
</dbReference>
<dbReference type="AlphaFoldDB" id="A0A3M0AES8"/>
<dbReference type="OrthoDB" id="9797178at2"/>
<dbReference type="PROSITE" id="PS51186">
    <property type="entry name" value="GNAT"/>
    <property type="match status" value="1"/>
</dbReference>
<dbReference type="Pfam" id="PF13508">
    <property type="entry name" value="Acetyltransf_7"/>
    <property type="match status" value="1"/>
</dbReference>
<dbReference type="InterPro" id="IPR016181">
    <property type="entry name" value="Acyl_CoA_acyltransferase"/>
</dbReference>
<dbReference type="InterPro" id="IPR000182">
    <property type="entry name" value="GNAT_dom"/>
</dbReference>
<dbReference type="Gene3D" id="3.40.630.30">
    <property type="match status" value="1"/>
</dbReference>
<dbReference type="InterPro" id="IPR050276">
    <property type="entry name" value="MshD_Acetyltransferase"/>
</dbReference>
<name>A0A3M0AES8_9GAMM</name>
<organism evidence="2 3">
    <name type="scientific">Umboniibacter marinipuniceus</name>
    <dbReference type="NCBI Taxonomy" id="569599"/>
    <lineage>
        <taxon>Bacteria</taxon>
        <taxon>Pseudomonadati</taxon>
        <taxon>Pseudomonadota</taxon>
        <taxon>Gammaproteobacteria</taxon>
        <taxon>Cellvibrionales</taxon>
        <taxon>Cellvibrionaceae</taxon>
        <taxon>Umboniibacter</taxon>
    </lineage>
</organism>
<keyword evidence="2" id="KW-0808">Transferase</keyword>
<dbReference type="CDD" id="cd04301">
    <property type="entry name" value="NAT_SF"/>
    <property type="match status" value="1"/>
</dbReference>
<sequence length="169" mass="17985">MNITIRDESPKDLQSIHEVTVSAFLEAQYTDHTEQFILKALRDAGALTVSLVAEEGGVIVGHVAVSPVAISDDSTGWYGLGPISVLPSIQGKGIGSKLMNAAIKALKGIRANGCVLLGDPNYYSRFGFKPKEGLILPEVPPEYFQALLLQGGLPQGDVTYHEAFSASDS</sequence>
<keyword evidence="3" id="KW-1185">Reference proteome</keyword>
<dbReference type="Proteomes" id="UP000267187">
    <property type="component" value="Unassembled WGS sequence"/>
</dbReference>
<dbReference type="PANTHER" id="PTHR43617:SF2">
    <property type="entry name" value="UPF0039 PROTEIN SLL0451"/>
    <property type="match status" value="1"/>
</dbReference>
<dbReference type="EMBL" id="REFJ01000002">
    <property type="protein sequence ID" value="RMA80955.1"/>
    <property type="molecule type" value="Genomic_DNA"/>
</dbReference>
<gene>
    <name evidence="2" type="ORF">DFR27_0744</name>
</gene>